<gene>
    <name evidence="9" type="ORF">EDB95_4840</name>
</gene>
<evidence type="ECO:0000256" key="5">
    <source>
        <dbReference type="ARBA" id="ARBA00023295"/>
    </source>
</evidence>
<protein>
    <recommendedName>
        <fullName evidence="3">beta-N-acetylhexosaminidase</fullName>
        <ecNumber evidence="3">3.2.1.52</ecNumber>
    </recommendedName>
</protein>
<evidence type="ECO:0000259" key="8">
    <source>
        <dbReference type="Pfam" id="PF02838"/>
    </source>
</evidence>
<evidence type="ECO:0000313" key="10">
    <source>
        <dbReference type="Proteomes" id="UP000294498"/>
    </source>
</evidence>
<dbReference type="EC" id="3.2.1.52" evidence="3"/>
<dbReference type="Pfam" id="PF02838">
    <property type="entry name" value="Glyco_hydro_20b"/>
    <property type="match status" value="1"/>
</dbReference>
<dbReference type="GO" id="GO:0030203">
    <property type="term" value="P:glycosaminoglycan metabolic process"/>
    <property type="evidence" value="ECO:0007669"/>
    <property type="project" value="TreeGrafter"/>
</dbReference>
<dbReference type="InterPro" id="IPR029018">
    <property type="entry name" value="Hex-like_dom2"/>
</dbReference>
<dbReference type="GO" id="GO:0004563">
    <property type="term" value="F:beta-N-acetylhexosaminidase activity"/>
    <property type="evidence" value="ECO:0007669"/>
    <property type="project" value="UniProtKB-EC"/>
</dbReference>
<evidence type="ECO:0000256" key="6">
    <source>
        <dbReference type="PIRSR" id="PIRSR625705-1"/>
    </source>
</evidence>
<dbReference type="Pfam" id="PF00728">
    <property type="entry name" value="Glyco_hydro_20"/>
    <property type="match status" value="1"/>
</dbReference>
<organism evidence="9 10">
    <name type="scientific">Dinghuibacter silviterrae</name>
    <dbReference type="NCBI Taxonomy" id="1539049"/>
    <lineage>
        <taxon>Bacteria</taxon>
        <taxon>Pseudomonadati</taxon>
        <taxon>Bacteroidota</taxon>
        <taxon>Chitinophagia</taxon>
        <taxon>Chitinophagales</taxon>
        <taxon>Chitinophagaceae</taxon>
        <taxon>Dinghuibacter</taxon>
    </lineage>
</organism>
<dbReference type="PANTHER" id="PTHR22600:SF57">
    <property type="entry name" value="BETA-N-ACETYLHEXOSAMINIDASE"/>
    <property type="match status" value="1"/>
</dbReference>
<reference evidence="9 10" key="1">
    <citation type="submission" date="2019-03" db="EMBL/GenBank/DDBJ databases">
        <title>Genomic Encyclopedia of Type Strains, Phase IV (KMG-IV): sequencing the most valuable type-strain genomes for metagenomic binning, comparative biology and taxonomic classification.</title>
        <authorList>
            <person name="Goeker M."/>
        </authorList>
    </citation>
    <scope>NUCLEOTIDE SEQUENCE [LARGE SCALE GENOMIC DNA]</scope>
    <source>
        <strain evidence="9 10">DSM 100059</strain>
    </source>
</reference>
<evidence type="ECO:0000256" key="2">
    <source>
        <dbReference type="ARBA" id="ARBA00006285"/>
    </source>
</evidence>
<evidence type="ECO:0000256" key="4">
    <source>
        <dbReference type="ARBA" id="ARBA00022801"/>
    </source>
</evidence>
<feature type="domain" description="Glycoside hydrolase family 20 catalytic" evidence="7">
    <location>
        <begin position="144"/>
        <end position="489"/>
    </location>
</feature>
<dbReference type="PRINTS" id="PR00738">
    <property type="entry name" value="GLHYDRLASE20"/>
</dbReference>
<dbReference type="GO" id="GO:0005975">
    <property type="term" value="P:carbohydrate metabolic process"/>
    <property type="evidence" value="ECO:0007669"/>
    <property type="project" value="InterPro"/>
</dbReference>
<keyword evidence="5" id="KW-0326">Glycosidase</keyword>
<dbReference type="AlphaFoldDB" id="A0A4R8DH33"/>
<feature type="domain" description="Beta-hexosaminidase bacterial type N-terminal" evidence="8">
    <location>
        <begin position="13"/>
        <end position="141"/>
    </location>
</feature>
<sequence>MLLAQSTLAQSRINIVPLPVSVTEHSGSFLLSPTTRLVVKDASLQKEAAYFNDYLQQFYGFTLQTSTETGSGSIVLGEGKTKLEGDEAYHLEVSRKGVKIGGRTSTGVFYALQSLIQLLPVPDSGATLSALSIPVVSIEDAPRFAYRGLHLDVGRHFFNAAFVKKFIDLMAHYKYNTFHWHLTEDQGWRIEIKRYPLLTQVGSVRKETMIGKNFNPYKGDGTPYGGFYTQDEIRDVVQYALARHITIIPEIEMPGHSLAALTAYPYLGCTGGPYEVGTKWGVFDDVYCAGNDSVFTFVENVLDEVMDLFPSKYIHIGGDECPKTRWKTCPKCQKRIHDLGLKDEEQLQSYFIQRIEKYVNSKGRSIIGWDEILEGGLSPNATVMSWRGEEGGIAAAQQHHNVIMTPGKWTYLDHYQADPSTEPLAIGGFLPVDTVYSYNPYPAALASTEAHYILGAQGNVWTEYMATTDYVEYMVYPRALALAEVVWTPASLRGYPGFLVRNRAQQGKLLKLWHVNYAPHIFQ</sequence>
<feature type="active site" description="Proton donor" evidence="6">
    <location>
        <position position="320"/>
    </location>
</feature>
<dbReference type="Proteomes" id="UP000294498">
    <property type="component" value="Unassembled WGS sequence"/>
</dbReference>
<dbReference type="InterPro" id="IPR015883">
    <property type="entry name" value="Glyco_hydro_20_cat"/>
</dbReference>
<comment type="similarity">
    <text evidence="2">Belongs to the glycosyl hydrolase 20 family.</text>
</comment>
<dbReference type="PANTHER" id="PTHR22600">
    <property type="entry name" value="BETA-HEXOSAMINIDASE"/>
    <property type="match status" value="1"/>
</dbReference>
<proteinExistence type="inferred from homology"/>
<dbReference type="Gene3D" id="3.20.20.80">
    <property type="entry name" value="Glycosidases"/>
    <property type="match status" value="1"/>
</dbReference>
<dbReference type="InterPro" id="IPR017853">
    <property type="entry name" value="GH"/>
</dbReference>
<evidence type="ECO:0000256" key="3">
    <source>
        <dbReference type="ARBA" id="ARBA00012663"/>
    </source>
</evidence>
<dbReference type="EMBL" id="SODV01000002">
    <property type="protein sequence ID" value="TDW97003.1"/>
    <property type="molecule type" value="Genomic_DNA"/>
</dbReference>
<comment type="caution">
    <text evidence="9">The sequence shown here is derived from an EMBL/GenBank/DDBJ whole genome shotgun (WGS) entry which is preliminary data.</text>
</comment>
<evidence type="ECO:0000259" key="7">
    <source>
        <dbReference type="Pfam" id="PF00728"/>
    </source>
</evidence>
<dbReference type="SUPFAM" id="SSF51445">
    <property type="entry name" value="(Trans)glycosidases"/>
    <property type="match status" value="1"/>
</dbReference>
<accession>A0A4R8DH33</accession>
<dbReference type="InterPro" id="IPR025705">
    <property type="entry name" value="Beta_hexosaminidase_sua/sub"/>
</dbReference>
<keyword evidence="10" id="KW-1185">Reference proteome</keyword>
<dbReference type="Gene3D" id="3.30.379.10">
    <property type="entry name" value="Chitobiase/beta-hexosaminidase domain 2-like"/>
    <property type="match status" value="1"/>
</dbReference>
<dbReference type="InterPro" id="IPR015882">
    <property type="entry name" value="HEX_bac_N"/>
</dbReference>
<comment type="catalytic activity">
    <reaction evidence="1">
        <text>Hydrolysis of terminal non-reducing N-acetyl-D-hexosamine residues in N-acetyl-beta-D-hexosaminides.</text>
        <dbReference type="EC" id="3.2.1.52"/>
    </reaction>
</comment>
<name>A0A4R8DH33_9BACT</name>
<keyword evidence="4" id="KW-0378">Hydrolase</keyword>
<dbReference type="SUPFAM" id="SSF55545">
    <property type="entry name" value="beta-N-acetylhexosaminidase-like domain"/>
    <property type="match status" value="1"/>
</dbReference>
<evidence type="ECO:0000256" key="1">
    <source>
        <dbReference type="ARBA" id="ARBA00001231"/>
    </source>
</evidence>
<dbReference type="GO" id="GO:0016020">
    <property type="term" value="C:membrane"/>
    <property type="evidence" value="ECO:0007669"/>
    <property type="project" value="TreeGrafter"/>
</dbReference>
<evidence type="ECO:0000313" key="9">
    <source>
        <dbReference type="EMBL" id="TDW97003.1"/>
    </source>
</evidence>
<dbReference type="CDD" id="cd06563">
    <property type="entry name" value="GH20_chitobiase-like"/>
    <property type="match status" value="1"/>
</dbReference>